<dbReference type="GO" id="GO:0016020">
    <property type="term" value="C:membrane"/>
    <property type="evidence" value="ECO:0007669"/>
    <property type="project" value="UniProtKB-SubCell"/>
</dbReference>
<evidence type="ECO:0000256" key="6">
    <source>
        <dbReference type="ARBA" id="ARBA00022692"/>
    </source>
</evidence>
<dbReference type="PANTHER" id="PTHR13929:SF0">
    <property type="entry name" value="UBIA PRENYLTRANSFERASE DOMAIN-CONTAINING PROTEIN 1"/>
    <property type="match status" value="1"/>
</dbReference>
<evidence type="ECO:0008006" key="12">
    <source>
        <dbReference type="Google" id="ProtNLM"/>
    </source>
</evidence>
<feature type="transmembrane region" description="Helical" evidence="9">
    <location>
        <begin position="243"/>
        <end position="261"/>
    </location>
</feature>
<evidence type="ECO:0000256" key="8">
    <source>
        <dbReference type="ARBA" id="ARBA00023136"/>
    </source>
</evidence>
<name>A0A918JPG6_9ALTE</name>
<dbReference type="Pfam" id="PF01040">
    <property type="entry name" value="UbiA"/>
    <property type="match status" value="1"/>
</dbReference>
<evidence type="ECO:0000313" key="10">
    <source>
        <dbReference type="EMBL" id="GGW91274.1"/>
    </source>
</evidence>
<organism evidence="10 11">
    <name type="scientific">Alteromonas halophila</name>
    <dbReference type="NCBI Taxonomy" id="516698"/>
    <lineage>
        <taxon>Bacteria</taxon>
        <taxon>Pseudomonadati</taxon>
        <taxon>Pseudomonadota</taxon>
        <taxon>Gammaproteobacteria</taxon>
        <taxon>Alteromonadales</taxon>
        <taxon>Alteromonadaceae</taxon>
        <taxon>Alteromonas/Salinimonas group</taxon>
        <taxon>Alteromonas</taxon>
    </lineage>
</organism>
<reference evidence="10" key="1">
    <citation type="journal article" date="2014" name="Int. J. Syst. Evol. Microbiol.">
        <title>Complete genome sequence of Corynebacterium casei LMG S-19264T (=DSM 44701T), isolated from a smear-ripened cheese.</title>
        <authorList>
            <consortium name="US DOE Joint Genome Institute (JGI-PGF)"/>
            <person name="Walter F."/>
            <person name="Albersmeier A."/>
            <person name="Kalinowski J."/>
            <person name="Ruckert C."/>
        </authorList>
    </citation>
    <scope>NUCLEOTIDE SEQUENCE</scope>
    <source>
        <strain evidence="10">KCTC 22164</strain>
    </source>
</reference>
<keyword evidence="3" id="KW-0474">Menaquinone biosynthesis</keyword>
<keyword evidence="11" id="KW-1185">Reference proteome</keyword>
<keyword evidence="6 9" id="KW-0812">Transmembrane</keyword>
<keyword evidence="4" id="KW-1003">Cell membrane</keyword>
<feature type="transmembrane region" description="Helical" evidence="9">
    <location>
        <begin position="214"/>
        <end position="237"/>
    </location>
</feature>
<comment type="pathway">
    <text evidence="2">Quinol/quinone metabolism; menaquinone biosynthesis.</text>
</comment>
<dbReference type="InterPro" id="IPR044878">
    <property type="entry name" value="UbiA_sf"/>
</dbReference>
<comment type="caution">
    <text evidence="10">The sequence shown here is derived from an EMBL/GenBank/DDBJ whole genome shotgun (WGS) entry which is preliminary data.</text>
</comment>
<evidence type="ECO:0000256" key="4">
    <source>
        <dbReference type="ARBA" id="ARBA00022475"/>
    </source>
</evidence>
<dbReference type="EMBL" id="BMXP01000007">
    <property type="protein sequence ID" value="GGW91274.1"/>
    <property type="molecule type" value="Genomic_DNA"/>
</dbReference>
<evidence type="ECO:0000256" key="7">
    <source>
        <dbReference type="ARBA" id="ARBA00022989"/>
    </source>
</evidence>
<proteinExistence type="predicted"/>
<feature type="transmembrane region" description="Helical" evidence="9">
    <location>
        <begin position="174"/>
        <end position="193"/>
    </location>
</feature>
<dbReference type="Proteomes" id="UP000631300">
    <property type="component" value="Unassembled WGS sequence"/>
</dbReference>
<evidence type="ECO:0000313" key="11">
    <source>
        <dbReference type="Proteomes" id="UP000631300"/>
    </source>
</evidence>
<dbReference type="InterPro" id="IPR026046">
    <property type="entry name" value="UBIAD1"/>
</dbReference>
<dbReference type="RefSeq" id="WP_189407298.1">
    <property type="nucleotide sequence ID" value="NZ_BMXP01000007.1"/>
</dbReference>
<feature type="transmembrane region" description="Helical" evidence="9">
    <location>
        <begin position="147"/>
        <end position="168"/>
    </location>
</feature>
<feature type="transmembrane region" description="Helical" evidence="9">
    <location>
        <begin position="273"/>
        <end position="294"/>
    </location>
</feature>
<dbReference type="InterPro" id="IPR000537">
    <property type="entry name" value="UbiA_prenyltransferase"/>
</dbReference>
<evidence type="ECO:0000256" key="3">
    <source>
        <dbReference type="ARBA" id="ARBA00022428"/>
    </source>
</evidence>
<dbReference type="PANTHER" id="PTHR13929">
    <property type="entry name" value="1,4-DIHYDROXY-2-NAPHTHOATE OCTAPRENYLTRANSFERASE"/>
    <property type="match status" value="1"/>
</dbReference>
<dbReference type="Gene3D" id="1.10.357.140">
    <property type="entry name" value="UbiA prenyltransferase"/>
    <property type="match status" value="1"/>
</dbReference>
<reference evidence="10" key="2">
    <citation type="submission" date="2020-09" db="EMBL/GenBank/DDBJ databases">
        <authorList>
            <person name="Sun Q."/>
            <person name="Kim S."/>
        </authorList>
    </citation>
    <scope>NUCLEOTIDE SEQUENCE</scope>
    <source>
        <strain evidence="10">KCTC 22164</strain>
    </source>
</reference>
<dbReference type="GO" id="GO:0009234">
    <property type="term" value="P:menaquinone biosynthetic process"/>
    <property type="evidence" value="ECO:0007669"/>
    <property type="project" value="UniProtKB-KW"/>
</dbReference>
<evidence type="ECO:0000256" key="2">
    <source>
        <dbReference type="ARBA" id="ARBA00004863"/>
    </source>
</evidence>
<dbReference type="CDD" id="cd13962">
    <property type="entry name" value="PT_UbiA_UBIAD1"/>
    <property type="match status" value="1"/>
</dbReference>
<keyword evidence="7 9" id="KW-1133">Transmembrane helix</keyword>
<feature type="transmembrane region" description="Helical" evidence="9">
    <location>
        <begin position="121"/>
        <end position="140"/>
    </location>
</feature>
<dbReference type="GO" id="GO:0042371">
    <property type="term" value="P:vitamin K biosynthetic process"/>
    <property type="evidence" value="ECO:0007669"/>
    <property type="project" value="TreeGrafter"/>
</dbReference>
<evidence type="ECO:0000256" key="9">
    <source>
        <dbReference type="SAM" id="Phobius"/>
    </source>
</evidence>
<sequence length="297" mass="31853">MTANTILQTMRSPFLLLVVSCLSLPLCYSIAADIRWSPVILTLIVASALLAHISVNMLNEYMDCDSDRQRGSSRTPFSGGSGALVAQPQRRDVVKHMALVMVGLTITGGLAIVMLQPAQTGLLVLLGLLGAGIVVTYTPWLNRLPWLCLLAPGTGFGLVMCFGSYVALTGRTDSAMLLLALIPMLLVNNLLLLNQFPDADIDRRHGRRHLVIVYGYRTAATVLCVQWCLAAAIIAGLVVRGTLPVPALATLTFLLPALWIAGKARHYHAPTPAFIRAMGLNVLITLLLPVALAVSVL</sequence>
<evidence type="ECO:0000256" key="1">
    <source>
        <dbReference type="ARBA" id="ARBA00004141"/>
    </source>
</evidence>
<dbReference type="AlphaFoldDB" id="A0A918JPG6"/>
<dbReference type="GO" id="GO:0004659">
    <property type="term" value="F:prenyltransferase activity"/>
    <property type="evidence" value="ECO:0007669"/>
    <property type="project" value="InterPro"/>
</dbReference>
<accession>A0A918JPG6</accession>
<keyword evidence="5" id="KW-0808">Transferase</keyword>
<feature type="transmembrane region" description="Helical" evidence="9">
    <location>
        <begin position="39"/>
        <end position="58"/>
    </location>
</feature>
<protein>
    <recommendedName>
        <fullName evidence="12">Prenyltransferase</fullName>
    </recommendedName>
</protein>
<feature type="transmembrane region" description="Helical" evidence="9">
    <location>
        <begin position="97"/>
        <end position="115"/>
    </location>
</feature>
<keyword evidence="8 9" id="KW-0472">Membrane</keyword>
<gene>
    <name evidence="10" type="ORF">GCM10007391_27000</name>
</gene>
<comment type="subcellular location">
    <subcellularLocation>
        <location evidence="1">Membrane</location>
        <topology evidence="1">Multi-pass membrane protein</topology>
    </subcellularLocation>
</comment>
<evidence type="ECO:0000256" key="5">
    <source>
        <dbReference type="ARBA" id="ARBA00022679"/>
    </source>
</evidence>